<evidence type="ECO:0000313" key="9">
    <source>
        <dbReference type="Proteomes" id="UP000256970"/>
    </source>
</evidence>
<gene>
    <name evidence="8" type="ORF">BQ4739_LOCUS19075</name>
    <name evidence="7" type="ORF">BQ4739_LOCUS3080</name>
</gene>
<evidence type="ECO:0000256" key="5">
    <source>
        <dbReference type="SAM" id="MobiDB-lite"/>
    </source>
</evidence>
<dbReference type="InterPro" id="IPR002893">
    <property type="entry name" value="Znf_MYND"/>
</dbReference>
<proteinExistence type="predicted"/>
<dbReference type="AlphaFoldDB" id="A0A383WNM5"/>
<name>A0A383WNM5_TETOB</name>
<dbReference type="EMBL" id="FNXT01001339">
    <property type="protein sequence ID" value="SZX78769.1"/>
    <property type="molecule type" value="Genomic_DNA"/>
</dbReference>
<protein>
    <recommendedName>
        <fullName evidence="6">MYND-type domain-containing protein</fullName>
    </recommendedName>
</protein>
<evidence type="ECO:0000256" key="3">
    <source>
        <dbReference type="ARBA" id="ARBA00022833"/>
    </source>
</evidence>
<feature type="region of interest" description="Disordered" evidence="5">
    <location>
        <begin position="105"/>
        <end position="128"/>
    </location>
</feature>
<sequence length="658" mass="70417">MAKQLAKSGLLPAIQDAAKLLAGQLQPQVPHAATRSAAAPAAPAVAATKGLQLLAYACLSTINTLVQCWPGKLLVGARLAPCVVPVASLAKEVLSCRLVPGPAVSLENDGSSSSSSGRGAASSSGNSRSFQFGSSSFIGRSLSFDVFAAAAQLPGNLAQRIGADIAPESAGGAPNLYTDNDATHRLESAELFFMLGCNLAQEASRNADEDSFADEFLADFVDGLWHTALAGILVLLETALLQGSSSAAERLQQLLQCSRTLRRLVPELQRGLAQATGLEETEPEEIKGVAQLQEAVLLELAPAVQRCVADAAAESAAAGSAAASAPDVGELQQQLCQLLMMGNFPLPPASNALLDHPARAFHTCEWLLRFQLQQLAATEDSALFEQQQQQEGQQQQRQQHHAQRTQYTIHDLQRLCFACLNELIVLLSHYTERHQGTRQGSPQQQQQLEQQQVALLLLRARALAVLGRVLPRVHSADSIRDVFELISQQSVAASWACLGEKLLSDEIASACECAEAMGASLRSIQLPGEAAAAAAARQQLLLAFEDTLAVLPASELNTRSRIQPSDGIQRELRKFGDLSQQLQQFGDAVCCQLPFAWWCCNPCCTSVQGASEQVPVAWKSCLCARCRTARFCSRECITQCWKDGHRKVCKRIAAAATA</sequence>
<organism evidence="8 9">
    <name type="scientific">Tetradesmus obliquus</name>
    <name type="common">Green alga</name>
    <name type="synonym">Acutodesmus obliquus</name>
    <dbReference type="NCBI Taxonomy" id="3088"/>
    <lineage>
        <taxon>Eukaryota</taxon>
        <taxon>Viridiplantae</taxon>
        <taxon>Chlorophyta</taxon>
        <taxon>core chlorophytes</taxon>
        <taxon>Chlorophyceae</taxon>
        <taxon>CS clade</taxon>
        <taxon>Sphaeropleales</taxon>
        <taxon>Scenedesmaceae</taxon>
        <taxon>Tetradesmus</taxon>
    </lineage>
</organism>
<keyword evidence="9" id="KW-1185">Reference proteome</keyword>
<accession>A0A383WNM5</accession>
<dbReference type="Proteomes" id="UP000256970">
    <property type="component" value="Unassembled WGS sequence"/>
</dbReference>
<evidence type="ECO:0000259" key="6">
    <source>
        <dbReference type="PROSITE" id="PS50865"/>
    </source>
</evidence>
<feature type="domain" description="MYND-type" evidence="6">
    <location>
        <begin position="600"/>
        <end position="649"/>
    </location>
</feature>
<reference evidence="8 9" key="1">
    <citation type="submission" date="2016-10" db="EMBL/GenBank/DDBJ databases">
        <authorList>
            <person name="Cai Z."/>
        </authorList>
    </citation>
    <scope>NUCLEOTIDE SEQUENCE [LARGE SCALE GENOMIC DNA]</scope>
</reference>
<evidence type="ECO:0000256" key="4">
    <source>
        <dbReference type="PROSITE-ProRule" id="PRU00134"/>
    </source>
</evidence>
<dbReference type="EMBL" id="FNXT01000232">
    <property type="protein sequence ID" value="SZX62499.1"/>
    <property type="molecule type" value="Genomic_DNA"/>
</dbReference>
<keyword evidence="2 4" id="KW-0863">Zinc-finger</keyword>
<evidence type="ECO:0000256" key="1">
    <source>
        <dbReference type="ARBA" id="ARBA00022723"/>
    </source>
</evidence>
<evidence type="ECO:0000313" key="7">
    <source>
        <dbReference type="EMBL" id="SZX62499.1"/>
    </source>
</evidence>
<feature type="compositionally biased region" description="Low complexity" evidence="5">
    <location>
        <begin position="110"/>
        <end position="128"/>
    </location>
</feature>
<evidence type="ECO:0000313" key="8">
    <source>
        <dbReference type="EMBL" id="SZX78769.1"/>
    </source>
</evidence>
<dbReference type="GO" id="GO:0008270">
    <property type="term" value="F:zinc ion binding"/>
    <property type="evidence" value="ECO:0007669"/>
    <property type="project" value="UniProtKB-KW"/>
</dbReference>
<keyword evidence="1" id="KW-0479">Metal-binding</keyword>
<keyword evidence="3" id="KW-0862">Zinc</keyword>
<evidence type="ECO:0000256" key="2">
    <source>
        <dbReference type="ARBA" id="ARBA00022771"/>
    </source>
</evidence>
<dbReference type="PROSITE" id="PS50865">
    <property type="entry name" value="ZF_MYND_2"/>
    <property type="match status" value="1"/>
</dbReference>